<evidence type="ECO:0000256" key="1">
    <source>
        <dbReference type="ARBA" id="ARBA00006637"/>
    </source>
</evidence>
<evidence type="ECO:0000256" key="9">
    <source>
        <dbReference type="ARBA" id="ARBA00048988"/>
    </source>
</evidence>
<reference evidence="12" key="1">
    <citation type="submission" date="2022-08" db="EMBL/GenBank/DDBJ databases">
        <title>Alicyclobacillus dauci DSM2870, complete genome.</title>
        <authorList>
            <person name="Wang Q."/>
            <person name="Cai R."/>
            <person name="Wang Z."/>
        </authorList>
    </citation>
    <scope>NUCLEOTIDE SEQUENCE</scope>
    <source>
        <strain evidence="12">DSM 28700</strain>
    </source>
</reference>
<dbReference type="EC" id="5.6.2.4" evidence="8"/>
<evidence type="ECO:0000259" key="10">
    <source>
        <dbReference type="PROSITE" id="PS51192"/>
    </source>
</evidence>
<dbReference type="InterPro" id="IPR050615">
    <property type="entry name" value="ATP-dep_DNA_Helicase"/>
</dbReference>
<keyword evidence="5" id="KW-0067">ATP-binding</keyword>
<gene>
    <name evidence="12" type="ORF">NZD86_12460</name>
</gene>
<proteinExistence type="inferred from homology"/>
<accession>A0ABY6YX97</accession>
<evidence type="ECO:0000256" key="3">
    <source>
        <dbReference type="ARBA" id="ARBA00022801"/>
    </source>
</evidence>
<dbReference type="PRINTS" id="PR00851">
    <property type="entry name" value="XRODRMPGMNTB"/>
</dbReference>
<feature type="domain" description="Helicase C-terminal" evidence="11">
    <location>
        <begin position="385"/>
        <end position="539"/>
    </location>
</feature>
<comment type="catalytic activity">
    <reaction evidence="7">
        <text>Couples ATP hydrolysis with the unwinding of duplex DNA by translocating in the 3'-5' direction.</text>
        <dbReference type="EC" id="5.6.2.4"/>
    </reaction>
</comment>
<dbReference type="PROSITE" id="PS51194">
    <property type="entry name" value="HELICASE_CTER"/>
    <property type="match status" value="1"/>
</dbReference>
<dbReference type="SMART" id="SM00490">
    <property type="entry name" value="HELICc"/>
    <property type="match status" value="1"/>
</dbReference>
<dbReference type="Proteomes" id="UP001164803">
    <property type="component" value="Chromosome"/>
</dbReference>
<evidence type="ECO:0000259" key="11">
    <source>
        <dbReference type="PROSITE" id="PS51194"/>
    </source>
</evidence>
<dbReference type="SUPFAM" id="SSF52540">
    <property type="entry name" value="P-loop containing nucleoside triphosphate hydrolases"/>
    <property type="match status" value="1"/>
</dbReference>
<dbReference type="InterPro" id="IPR032438">
    <property type="entry name" value="ERCC3_RAD25_C"/>
</dbReference>
<dbReference type="InterPro" id="IPR032830">
    <property type="entry name" value="XPB/Ssl2_N"/>
</dbReference>
<dbReference type="Pfam" id="PF16203">
    <property type="entry name" value="ERCC3_RAD25_C"/>
    <property type="match status" value="1"/>
</dbReference>
<keyword evidence="3" id="KW-0378">Hydrolase</keyword>
<evidence type="ECO:0000256" key="7">
    <source>
        <dbReference type="ARBA" id="ARBA00034617"/>
    </source>
</evidence>
<evidence type="ECO:0000313" key="12">
    <source>
        <dbReference type="EMBL" id="WAH35131.1"/>
    </source>
</evidence>
<keyword evidence="2" id="KW-0547">Nucleotide-binding</keyword>
<dbReference type="SMART" id="SM00487">
    <property type="entry name" value="DEXDc"/>
    <property type="match status" value="1"/>
</dbReference>
<keyword evidence="4 12" id="KW-0347">Helicase</keyword>
<dbReference type="InterPro" id="IPR014001">
    <property type="entry name" value="Helicase_ATP-bd"/>
</dbReference>
<dbReference type="Pfam" id="PF04851">
    <property type="entry name" value="ResIII"/>
    <property type="match status" value="1"/>
</dbReference>
<name>A0ABY6YX97_9BACL</name>
<dbReference type="Pfam" id="PF13625">
    <property type="entry name" value="Helicase_C_3"/>
    <property type="match status" value="1"/>
</dbReference>
<evidence type="ECO:0000256" key="5">
    <source>
        <dbReference type="ARBA" id="ARBA00022840"/>
    </source>
</evidence>
<dbReference type="PROSITE" id="PS51192">
    <property type="entry name" value="HELICASE_ATP_BIND_1"/>
    <property type="match status" value="1"/>
</dbReference>
<dbReference type="RefSeq" id="WP_268042050.1">
    <property type="nucleotide sequence ID" value="NZ_CP104064.1"/>
</dbReference>
<keyword evidence="13" id="KW-1185">Reference proteome</keyword>
<dbReference type="EMBL" id="CP104064">
    <property type="protein sequence ID" value="WAH35131.1"/>
    <property type="molecule type" value="Genomic_DNA"/>
</dbReference>
<comment type="similarity">
    <text evidence="1">Belongs to the helicase family. RAD25/XPB subfamily.</text>
</comment>
<comment type="catalytic activity">
    <reaction evidence="9">
        <text>ATP + H2O = ADP + phosphate + H(+)</text>
        <dbReference type="Rhea" id="RHEA:13065"/>
        <dbReference type="ChEBI" id="CHEBI:15377"/>
        <dbReference type="ChEBI" id="CHEBI:15378"/>
        <dbReference type="ChEBI" id="CHEBI:30616"/>
        <dbReference type="ChEBI" id="CHEBI:43474"/>
        <dbReference type="ChEBI" id="CHEBI:456216"/>
        <dbReference type="EC" id="5.6.2.4"/>
    </reaction>
</comment>
<evidence type="ECO:0000256" key="4">
    <source>
        <dbReference type="ARBA" id="ARBA00022806"/>
    </source>
</evidence>
<protein>
    <recommendedName>
        <fullName evidence="8">DNA 3'-5' helicase</fullName>
        <ecNumber evidence="8">5.6.2.4</ecNumber>
    </recommendedName>
</protein>
<sequence>MYVHDVDSVDRTPAILDLHQFAERIQAMPPIHVYQITNERLWGACREGLTALDVIQCLRNLAAAPLPLAMQTYIVNTMKRFECLAFVPHPKGLRLVGEPQILQEIQALPSVSKFLKRVRSGEVIISKGARFSVKMALAAENYSIREDERTGAEEEKLHLDIWLREHVTLRPYQARAVDAFTEQETTSGVMVLPCGAGKTVVGVGVMTRLKLRTLVLVPNEAAAAQWYTHIVKWTTLREEDVCIDDGKGDLRPVTITTYQRLTAKRRSGEYHQFHRYTESDWGLIIYDEVHLLPAPLFRFAADLQGARRLGLSATLIREDGRASDVFSLVGPKCFEIYAEDLVREGYLSHVRCTEVRVPLDDLTRQKYEQASVRMRHRIAADNKAKLDVVKDICAKHRADQILIMGHYTAFLAIVADAMNCPMLSGETPRNVRLETYERFRAGELPILVLSRIANVAVDLPNADVAIQISGLFGSRQEEAQRLGRLLRPKAQGGHFYTLVSDGTIEEKTAAHRQRFLVEHGFAYNQCTAADFSEGTNEIETQ</sequence>
<dbReference type="PANTHER" id="PTHR11274">
    <property type="entry name" value="RAD25/XP-B DNA REPAIR HELICASE"/>
    <property type="match status" value="1"/>
</dbReference>
<keyword evidence="6" id="KW-0413">Isomerase</keyword>
<dbReference type="InterPro" id="IPR027417">
    <property type="entry name" value="P-loop_NTPase"/>
</dbReference>
<evidence type="ECO:0000256" key="8">
    <source>
        <dbReference type="ARBA" id="ARBA00034808"/>
    </source>
</evidence>
<dbReference type="InterPro" id="IPR001650">
    <property type="entry name" value="Helicase_C-like"/>
</dbReference>
<dbReference type="GO" id="GO:0004386">
    <property type="term" value="F:helicase activity"/>
    <property type="evidence" value="ECO:0007669"/>
    <property type="project" value="UniProtKB-KW"/>
</dbReference>
<feature type="domain" description="Helicase ATP-binding" evidence="10">
    <location>
        <begin position="179"/>
        <end position="333"/>
    </location>
</feature>
<organism evidence="12 13">
    <name type="scientific">Alicyclobacillus dauci</name>
    <dbReference type="NCBI Taxonomy" id="1475485"/>
    <lineage>
        <taxon>Bacteria</taxon>
        <taxon>Bacillati</taxon>
        <taxon>Bacillota</taxon>
        <taxon>Bacilli</taxon>
        <taxon>Bacillales</taxon>
        <taxon>Alicyclobacillaceae</taxon>
        <taxon>Alicyclobacillus</taxon>
    </lineage>
</organism>
<dbReference type="Gene3D" id="3.40.50.300">
    <property type="entry name" value="P-loop containing nucleotide triphosphate hydrolases"/>
    <property type="match status" value="2"/>
</dbReference>
<evidence type="ECO:0000313" key="13">
    <source>
        <dbReference type="Proteomes" id="UP001164803"/>
    </source>
</evidence>
<evidence type="ECO:0000256" key="6">
    <source>
        <dbReference type="ARBA" id="ARBA00023235"/>
    </source>
</evidence>
<evidence type="ECO:0000256" key="2">
    <source>
        <dbReference type="ARBA" id="ARBA00022741"/>
    </source>
</evidence>
<dbReference type="PANTHER" id="PTHR11274:SF0">
    <property type="entry name" value="GENERAL TRANSCRIPTION AND DNA REPAIR FACTOR IIH HELICASE SUBUNIT XPB"/>
    <property type="match status" value="1"/>
</dbReference>
<dbReference type="InterPro" id="IPR006935">
    <property type="entry name" value="Helicase/UvrB_N"/>
</dbReference>